<dbReference type="AlphaFoldDB" id="A0A0C9RXT3"/>
<dbReference type="GO" id="GO:0045211">
    <property type="term" value="C:postsynaptic membrane"/>
    <property type="evidence" value="ECO:0007669"/>
    <property type="project" value="UniProtKB-SubCell"/>
</dbReference>
<evidence type="ECO:0000256" key="10">
    <source>
        <dbReference type="ARBA" id="ARBA00023136"/>
    </source>
</evidence>
<evidence type="ECO:0000256" key="11">
    <source>
        <dbReference type="ARBA" id="ARBA00023157"/>
    </source>
</evidence>
<evidence type="ECO:0000256" key="13">
    <source>
        <dbReference type="ARBA" id="ARBA00023180"/>
    </source>
</evidence>
<evidence type="ECO:0000256" key="8">
    <source>
        <dbReference type="ARBA" id="ARBA00023040"/>
    </source>
</evidence>
<dbReference type="Gene3D" id="3.40.50.2300">
    <property type="match status" value="2"/>
</dbReference>
<evidence type="ECO:0000256" key="17">
    <source>
        <dbReference type="SAM" id="SignalP"/>
    </source>
</evidence>
<dbReference type="PANTHER" id="PTHR10519:SF77">
    <property type="entry name" value="GAMMA-AMINOBUTYRIC ACID TYPE B RECEPTOR SUBUNIT 1"/>
    <property type="match status" value="1"/>
</dbReference>
<evidence type="ECO:0000256" key="1">
    <source>
        <dbReference type="ARBA" id="ARBA00008991"/>
    </source>
</evidence>
<comment type="similarity">
    <text evidence="1">Belongs to the G-protein coupled receptor 3 family. GABA-B receptor subfamily.</text>
</comment>
<dbReference type="GO" id="GO:0004965">
    <property type="term" value="F:G protein-coupled GABA receptor activity"/>
    <property type="evidence" value="ECO:0007669"/>
    <property type="project" value="InterPro"/>
</dbReference>
<dbReference type="InterPro" id="IPR001828">
    <property type="entry name" value="ANF_lig-bd_rcpt"/>
</dbReference>
<dbReference type="CDD" id="cd06366">
    <property type="entry name" value="PBP1_GABAb_receptor"/>
    <property type="match status" value="1"/>
</dbReference>
<dbReference type="PRINTS" id="PR01177">
    <property type="entry name" value="GABAB1RECPTR"/>
</dbReference>
<protein>
    <submittedName>
        <fullName evidence="19">Gabbr1_0 protein</fullName>
    </submittedName>
</protein>
<evidence type="ECO:0000256" key="9">
    <source>
        <dbReference type="ARBA" id="ARBA00023054"/>
    </source>
</evidence>
<dbReference type="EMBL" id="GBYB01012696">
    <property type="protein sequence ID" value="JAG82463.1"/>
    <property type="molecule type" value="Transcribed_RNA"/>
</dbReference>
<evidence type="ECO:0000256" key="12">
    <source>
        <dbReference type="ARBA" id="ARBA00023170"/>
    </source>
</evidence>
<comment type="subcellular location">
    <subcellularLocation>
        <location evidence="16">Postsynaptic cell membrane</location>
        <topology evidence="16">Multi-pass membrane protein</topology>
    </subcellularLocation>
</comment>
<organism evidence="19">
    <name type="scientific">Fopius arisanus</name>
    <dbReference type="NCBI Taxonomy" id="64838"/>
    <lineage>
        <taxon>Eukaryota</taxon>
        <taxon>Metazoa</taxon>
        <taxon>Ecdysozoa</taxon>
        <taxon>Arthropoda</taxon>
        <taxon>Hexapoda</taxon>
        <taxon>Insecta</taxon>
        <taxon>Pterygota</taxon>
        <taxon>Neoptera</taxon>
        <taxon>Endopterygota</taxon>
        <taxon>Hymenoptera</taxon>
        <taxon>Apocrita</taxon>
        <taxon>Ichneumonoidea</taxon>
        <taxon>Braconidae</taxon>
        <taxon>Opiinae</taxon>
        <taxon>Fopius</taxon>
    </lineage>
</organism>
<keyword evidence="7" id="KW-0770">Synapse</keyword>
<name>A0A0C9RXT3_9HYME</name>
<accession>A0A0C9RXT3</accession>
<evidence type="ECO:0000256" key="15">
    <source>
        <dbReference type="ARBA" id="ARBA00023257"/>
    </source>
</evidence>
<evidence type="ECO:0000256" key="6">
    <source>
        <dbReference type="ARBA" id="ARBA00022989"/>
    </source>
</evidence>
<keyword evidence="5 17" id="KW-0732">Signal</keyword>
<evidence type="ECO:0000256" key="7">
    <source>
        <dbReference type="ARBA" id="ARBA00023018"/>
    </source>
</evidence>
<evidence type="ECO:0000256" key="14">
    <source>
        <dbReference type="ARBA" id="ARBA00023224"/>
    </source>
</evidence>
<dbReference type="FunFam" id="3.40.50.2300:FF:000072">
    <property type="entry name" value="Gamma-aminobutyric acid type B receptor subunit 2"/>
    <property type="match status" value="2"/>
</dbReference>
<keyword evidence="11" id="KW-1015">Disulfide bond</keyword>
<keyword evidence="2" id="KW-1003">Cell membrane</keyword>
<gene>
    <name evidence="19" type="primary">Gabbr1_0</name>
    <name evidence="19" type="ORF">g.60184</name>
</gene>
<dbReference type="Pfam" id="PF01094">
    <property type="entry name" value="ANF_receptor"/>
    <property type="match status" value="1"/>
</dbReference>
<keyword evidence="13" id="KW-0325">Glycoprotein</keyword>
<keyword evidence="12" id="KW-0675">Receptor</keyword>
<dbReference type="PANTHER" id="PTHR10519">
    <property type="entry name" value="GABA-B RECEPTOR"/>
    <property type="match status" value="1"/>
</dbReference>
<keyword evidence="4" id="KW-0812">Transmembrane</keyword>
<dbReference type="GO" id="GO:0038039">
    <property type="term" value="C:G protein-coupled receptor heterodimeric complex"/>
    <property type="evidence" value="ECO:0007669"/>
    <property type="project" value="TreeGrafter"/>
</dbReference>
<keyword evidence="10" id="KW-0472">Membrane</keyword>
<dbReference type="PRINTS" id="PR01176">
    <property type="entry name" value="GABABRECEPTR"/>
</dbReference>
<feature type="chain" id="PRO_5002202996" evidence="17">
    <location>
        <begin position="17"/>
        <end position="421"/>
    </location>
</feature>
<evidence type="ECO:0000259" key="18">
    <source>
        <dbReference type="Pfam" id="PF01094"/>
    </source>
</evidence>
<keyword evidence="9" id="KW-0175">Coiled coil</keyword>
<reference evidence="19" key="1">
    <citation type="submission" date="2015-01" db="EMBL/GenBank/DDBJ databases">
        <title>Transcriptome Assembly of Fopius arisanus.</title>
        <authorList>
            <person name="Geib S."/>
        </authorList>
    </citation>
    <scope>NUCLEOTIDE SEQUENCE</scope>
</reference>
<proteinExistence type="inferred from homology"/>
<keyword evidence="15" id="KW-0628">Postsynaptic cell membrane</keyword>
<feature type="domain" description="Receptor ligand binding region" evidence="18">
    <location>
        <begin position="46"/>
        <end position="352"/>
    </location>
</feature>
<sequence>MRRLITILSTISAVFGSLPVSEDNILHIGGIFPIGGEGGWQGGQACMPAANLALEDVNKAKDLLPGFELKLHSNDSECEPGLGASVMYNLLYNAPQKLMLLAGCSTVCTTVAEASKMWNLVVLCYGASSPALSDRNRFPTLFRTHPSATVHNPTRIKLMQKFGWSRVAILQQAEEVFISTVEDLEARCKEAGIEIVTRQSFLSDPADAVRNLRRQDARIIIGLFYVVAARRVLCSKEQMRMAAEGHLTTEALMWNQNNDTTISGMTSEDFRQRLNQLLKEDGYDIDGNRYPEGYQEAPLAYDAVWSVALAFNKTMEKLAKSGKSLKNFTYTEKEIADEIYSAINSTQFLGVSVSKVSRHSFPWDYPITKKIVDSLPPRNKWGIIPGVRGVQLSGRQDSINPDRTSDRWQVREIGLLRYPDG</sequence>
<evidence type="ECO:0000313" key="19">
    <source>
        <dbReference type="EMBL" id="JAG82463.1"/>
    </source>
</evidence>
<evidence type="ECO:0000256" key="4">
    <source>
        <dbReference type="ARBA" id="ARBA00022692"/>
    </source>
</evidence>
<dbReference type="InterPro" id="IPR002455">
    <property type="entry name" value="GPCR3_GABA-B"/>
</dbReference>
<dbReference type="InterPro" id="IPR028082">
    <property type="entry name" value="Peripla_BP_I"/>
</dbReference>
<dbReference type="GO" id="GO:0007214">
    <property type="term" value="P:gamma-aminobutyric acid signaling pathway"/>
    <property type="evidence" value="ECO:0007669"/>
    <property type="project" value="TreeGrafter"/>
</dbReference>
<evidence type="ECO:0000256" key="2">
    <source>
        <dbReference type="ARBA" id="ARBA00022475"/>
    </source>
</evidence>
<keyword evidence="3" id="KW-0597">Phosphoprotein</keyword>
<feature type="signal peptide" evidence="17">
    <location>
        <begin position="1"/>
        <end position="16"/>
    </location>
</feature>
<evidence type="ECO:0000256" key="3">
    <source>
        <dbReference type="ARBA" id="ARBA00022553"/>
    </source>
</evidence>
<evidence type="ECO:0000256" key="5">
    <source>
        <dbReference type="ARBA" id="ARBA00022729"/>
    </source>
</evidence>
<dbReference type="SUPFAM" id="SSF53822">
    <property type="entry name" value="Periplasmic binding protein-like I"/>
    <property type="match status" value="1"/>
</dbReference>
<keyword evidence="6" id="KW-1133">Transmembrane helix</keyword>
<evidence type="ECO:0000256" key="16">
    <source>
        <dbReference type="ARBA" id="ARBA00034104"/>
    </source>
</evidence>
<keyword evidence="14" id="KW-0807">Transducer</keyword>
<keyword evidence="8" id="KW-0297">G-protein coupled receptor</keyword>